<feature type="region of interest" description="Disordered" evidence="3">
    <location>
        <begin position="521"/>
        <end position="681"/>
    </location>
</feature>
<dbReference type="InterPro" id="IPR013783">
    <property type="entry name" value="Ig-like_fold"/>
</dbReference>
<evidence type="ECO:0000256" key="2">
    <source>
        <dbReference type="ARBA" id="ARBA00023242"/>
    </source>
</evidence>
<gene>
    <name evidence="5" type="ORF">HMN09_00510000</name>
</gene>
<reference evidence="5" key="1">
    <citation type="submission" date="2020-05" db="EMBL/GenBank/DDBJ databases">
        <title>Mycena genomes resolve the evolution of fungal bioluminescence.</title>
        <authorList>
            <person name="Tsai I.J."/>
        </authorList>
    </citation>
    <scope>NUCLEOTIDE SEQUENCE</scope>
    <source>
        <strain evidence="5">110903Hualien_Pintung</strain>
    </source>
</reference>
<dbReference type="InterPro" id="IPR032640">
    <property type="entry name" value="AMPK1_CBM"/>
</dbReference>
<dbReference type="SUPFAM" id="SSF52540">
    <property type="entry name" value="P-loop containing nucleoside triphosphate hydrolases"/>
    <property type="match status" value="1"/>
</dbReference>
<evidence type="ECO:0000256" key="3">
    <source>
        <dbReference type="SAM" id="MobiDB-lite"/>
    </source>
</evidence>
<evidence type="ECO:0000256" key="1">
    <source>
        <dbReference type="ARBA" id="ARBA00004123"/>
    </source>
</evidence>
<evidence type="ECO:0000313" key="6">
    <source>
        <dbReference type="Proteomes" id="UP000613580"/>
    </source>
</evidence>
<dbReference type="Proteomes" id="UP000613580">
    <property type="component" value="Unassembled WGS sequence"/>
</dbReference>
<dbReference type="InterPro" id="IPR013632">
    <property type="entry name" value="Rad51_C"/>
</dbReference>
<feature type="compositionally biased region" description="Low complexity" evidence="3">
    <location>
        <begin position="602"/>
        <end position="628"/>
    </location>
</feature>
<evidence type="ECO:0000313" key="5">
    <source>
        <dbReference type="EMBL" id="KAF7313540.1"/>
    </source>
</evidence>
<dbReference type="PROSITE" id="PS50162">
    <property type="entry name" value="RECA_2"/>
    <property type="match status" value="1"/>
</dbReference>
<dbReference type="InterPro" id="IPR027417">
    <property type="entry name" value="P-loop_NTPase"/>
</dbReference>
<comment type="caution">
    <text evidence="5">The sequence shown here is derived from an EMBL/GenBank/DDBJ whole genome shotgun (WGS) entry which is preliminary data.</text>
</comment>
<dbReference type="GO" id="GO:0000400">
    <property type="term" value="F:four-way junction DNA binding"/>
    <property type="evidence" value="ECO:0007669"/>
    <property type="project" value="TreeGrafter"/>
</dbReference>
<name>A0A8H6TCZ0_MYCCL</name>
<dbReference type="Gene3D" id="2.60.40.10">
    <property type="entry name" value="Immunoglobulins"/>
    <property type="match status" value="1"/>
</dbReference>
<dbReference type="GO" id="GO:0003697">
    <property type="term" value="F:single-stranded DNA binding"/>
    <property type="evidence" value="ECO:0007669"/>
    <property type="project" value="TreeGrafter"/>
</dbReference>
<feature type="compositionally biased region" description="Low complexity" evidence="3">
    <location>
        <begin position="391"/>
        <end position="405"/>
    </location>
</feature>
<accession>A0A8H6TCZ0</accession>
<evidence type="ECO:0000259" key="4">
    <source>
        <dbReference type="PROSITE" id="PS50162"/>
    </source>
</evidence>
<dbReference type="EMBL" id="JACAZE010000006">
    <property type="protein sequence ID" value="KAF7313540.1"/>
    <property type="molecule type" value="Genomic_DNA"/>
</dbReference>
<keyword evidence="5" id="KW-0378">Hydrolase</keyword>
<dbReference type="GO" id="GO:0140664">
    <property type="term" value="F:ATP-dependent DNA damage sensor activity"/>
    <property type="evidence" value="ECO:0007669"/>
    <property type="project" value="InterPro"/>
</dbReference>
<dbReference type="InterPro" id="IPR014756">
    <property type="entry name" value="Ig_E-set"/>
</dbReference>
<dbReference type="GO" id="GO:0033063">
    <property type="term" value="C:Rad51B-Rad51C-Rad51D-XRCC2 complex"/>
    <property type="evidence" value="ECO:0007669"/>
    <property type="project" value="TreeGrafter"/>
</dbReference>
<keyword evidence="6" id="KW-1185">Reference proteome</keyword>
<dbReference type="CDD" id="cd02859">
    <property type="entry name" value="E_set_AMPKbeta_like_N"/>
    <property type="match status" value="1"/>
</dbReference>
<feature type="region of interest" description="Disordered" evidence="3">
    <location>
        <begin position="391"/>
        <end position="434"/>
    </location>
</feature>
<dbReference type="GO" id="GO:0000723">
    <property type="term" value="P:telomere maintenance"/>
    <property type="evidence" value="ECO:0007669"/>
    <property type="project" value="TreeGrafter"/>
</dbReference>
<dbReference type="GO" id="GO:0005657">
    <property type="term" value="C:replication fork"/>
    <property type="evidence" value="ECO:0007669"/>
    <property type="project" value="TreeGrafter"/>
</dbReference>
<dbReference type="InterPro" id="IPR020588">
    <property type="entry name" value="RecA_ATP-bd"/>
</dbReference>
<proteinExistence type="predicted"/>
<feature type="compositionally biased region" description="Basic and acidic residues" evidence="3">
    <location>
        <begin position="667"/>
        <end position="681"/>
    </location>
</feature>
<feature type="compositionally biased region" description="Low complexity" evidence="3">
    <location>
        <begin position="557"/>
        <end position="592"/>
    </location>
</feature>
<dbReference type="GO" id="GO:0007131">
    <property type="term" value="P:reciprocal meiotic recombination"/>
    <property type="evidence" value="ECO:0007669"/>
    <property type="project" value="TreeGrafter"/>
</dbReference>
<dbReference type="PANTHER" id="PTHR46457:SF1">
    <property type="entry name" value="DNA REPAIR PROTEIN RAD51 HOMOLOG 4"/>
    <property type="match status" value="1"/>
</dbReference>
<feature type="domain" description="RecA family profile 1" evidence="4">
    <location>
        <begin position="1"/>
        <end position="138"/>
    </location>
</feature>
<dbReference type="Pfam" id="PF08423">
    <property type="entry name" value="Rad51"/>
    <property type="match status" value="1"/>
</dbReference>
<protein>
    <submittedName>
        <fullName evidence="5">p-loop containing nucleoside triphosphate hydrolase protein</fullName>
    </submittedName>
</protein>
<dbReference type="GO" id="GO:0016787">
    <property type="term" value="F:hydrolase activity"/>
    <property type="evidence" value="ECO:0007669"/>
    <property type="project" value="UniProtKB-KW"/>
</dbReference>
<feature type="compositionally biased region" description="Basic residues" evidence="3">
    <location>
        <begin position="653"/>
        <end position="666"/>
    </location>
</feature>
<dbReference type="OrthoDB" id="336321at2759"/>
<dbReference type="Pfam" id="PF16561">
    <property type="entry name" value="AMPK1_CBM"/>
    <property type="match status" value="1"/>
</dbReference>
<dbReference type="GO" id="GO:0005815">
    <property type="term" value="C:microtubule organizing center"/>
    <property type="evidence" value="ECO:0007669"/>
    <property type="project" value="TreeGrafter"/>
</dbReference>
<comment type="subcellular location">
    <subcellularLocation>
        <location evidence="1">Nucleus</location>
    </subcellularLocation>
</comment>
<dbReference type="GO" id="GO:0042148">
    <property type="term" value="P:DNA strand invasion"/>
    <property type="evidence" value="ECO:0007669"/>
    <property type="project" value="TreeGrafter"/>
</dbReference>
<dbReference type="InterPro" id="IPR051988">
    <property type="entry name" value="HRR_RAD51_Paralog"/>
</dbReference>
<dbReference type="GO" id="GO:0000724">
    <property type="term" value="P:double-strand break repair via homologous recombination"/>
    <property type="evidence" value="ECO:0007669"/>
    <property type="project" value="TreeGrafter"/>
</dbReference>
<sequence length="681" mass="70546">MQALALHLVLRHLVAEKHASMLWIDTTGDFSVPRASEVLEEMTADEAEVLSTLDRLQIAQAFDVDTVFQVLESVQTSSNMPSNTPAVRAIVIDSITAILSPLLSPVSAQGHAIMSALMRQLHTLAQAVGTTIIVLNGSAAVDPSKPKIRKPALGPSFTFMTDATLWLAAPPMTTRHHQQQQHAAAEDDASRRSLHLYRTKISPRRPALTGSFDSWSSSLPLTKTASGFTGSTKIEFGSKITFKYIVDSNWVCSTTTETEADDSGNVNNVYQAPPKPVPTRPASRLSQLAADLVDTVSARDGTHSVLGYVASGLGAAMQATIGVDPINHTAEPYESPAPTKSEFTIEETITAPTETAAPAPVIAAPTPMAPTVPIAIVPVYAELEAATTGSSAPAASEPVPAASQAETGPSTHKQLPATIPSPTPAPAAVEEATTPLTVPEIEIIASTPLEGEFAIAEVAVPTLEPVVEAETTNGHVVEAPVEPAPVVEPTVEEAKPVAEEVLAAINGAVVEPPAVVEKPVEAAPEATNGSAVETPAVEAQPVSSAEVKAEEPKPAEVEATPVAATVVETPAVEAPKVEESAPVAAATVAAPAPVEPSPAPSTPSKSATPASTPATTPAASSTPAKASSQAFPSTESGSSTPANSPSRMGTTASRKKRQSIFGKLKHIFSDKDKEEKASKEK</sequence>
<keyword evidence="2" id="KW-0539">Nucleus</keyword>
<feature type="compositionally biased region" description="Polar residues" evidence="3">
    <location>
        <begin position="629"/>
        <end position="652"/>
    </location>
</feature>
<dbReference type="SUPFAM" id="SSF81296">
    <property type="entry name" value="E set domains"/>
    <property type="match status" value="1"/>
</dbReference>
<organism evidence="5 6">
    <name type="scientific">Mycena chlorophos</name>
    <name type="common">Agaric fungus</name>
    <name type="synonym">Agaricus chlorophos</name>
    <dbReference type="NCBI Taxonomy" id="658473"/>
    <lineage>
        <taxon>Eukaryota</taxon>
        <taxon>Fungi</taxon>
        <taxon>Dikarya</taxon>
        <taxon>Basidiomycota</taxon>
        <taxon>Agaricomycotina</taxon>
        <taxon>Agaricomycetes</taxon>
        <taxon>Agaricomycetidae</taxon>
        <taxon>Agaricales</taxon>
        <taxon>Marasmiineae</taxon>
        <taxon>Mycenaceae</taxon>
        <taxon>Mycena</taxon>
    </lineage>
</organism>
<feature type="compositionally biased region" description="Basic and acidic residues" evidence="3">
    <location>
        <begin position="547"/>
        <end position="556"/>
    </location>
</feature>
<dbReference type="PANTHER" id="PTHR46457">
    <property type="entry name" value="DNA REPAIR PROTEIN RAD51 HOMOLOG 4"/>
    <property type="match status" value="1"/>
</dbReference>
<dbReference type="Gene3D" id="3.40.50.300">
    <property type="entry name" value="P-loop containing nucleotide triphosphate hydrolases"/>
    <property type="match status" value="1"/>
</dbReference>
<dbReference type="AlphaFoldDB" id="A0A8H6TCZ0"/>
<dbReference type="GO" id="GO:0005524">
    <property type="term" value="F:ATP binding"/>
    <property type="evidence" value="ECO:0007669"/>
    <property type="project" value="InterPro"/>
</dbReference>